<feature type="region of interest" description="Disordered" evidence="1">
    <location>
        <begin position="53"/>
        <end position="77"/>
    </location>
</feature>
<sequence length="77" mass="8801">MSDLNERGLDDMRFRRYGARAVWRPLIPLSTQALLDVFHTDTQPQINVSLGERRKDPNAQAFLKDPCSFPSHPPDPP</sequence>
<comment type="caution">
    <text evidence="2">The sequence shown here is derived from an EMBL/GenBank/DDBJ whole genome shotgun (WGS) entry which is preliminary data.</text>
</comment>
<evidence type="ECO:0000313" key="2">
    <source>
        <dbReference type="EMBL" id="KAJ8258355.1"/>
    </source>
</evidence>
<feature type="non-terminal residue" evidence="2">
    <location>
        <position position="77"/>
    </location>
</feature>
<dbReference type="AlphaFoldDB" id="A0A9Q1HQN9"/>
<accession>A0A9Q1HQN9</accession>
<keyword evidence="3" id="KW-1185">Reference proteome</keyword>
<name>A0A9Q1HQN9_CONCO</name>
<evidence type="ECO:0000256" key="1">
    <source>
        <dbReference type="SAM" id="MobiDB-lite"/>
    </source>
</evidence>
<evidence type="ECO:0000313" key="3">
    <source>
        <dbReference type="Proteomes" id="UP001152803"/>
    </source>
</evidence>
<dbReference type="EMBL" id="JAFJMO010000013">
    <property type="protein sequence ID" value="KAJ8258355.1"/>
    <property type="molecule type" value="Genomic_DNA"/>
</dbReference>
<gene>
    <name evidence="2" type="ORF">COCON_G00173670</name>
</gene>
<protein>
    <submittedName>
        <fullName evidence="2">Uncharacterized protein</fullName>
    </submittedName>
</protein>
<proteinExistence type="predicted"/>
<dbReference type="Proteomes" id="UP001152803">
    <property type="component" value="Unassembled WGS sequence"/>
</dbReference>
<reference evidence="2" key="1">
    <citation type="journal article" date="2023" name="Science">
        <title>Genome structures resolve the early diversification of teleost fishes.</title>
        <authorList>
            <person name="Parey E."/>
            <person name="Louis A."/>
            <person name="Montfort J."/>
            <person name="Bouchez O."/>
            <person name="Roques C."/>
            <person name="Iampietro C."/>
            <person name="Lluch J."/>
            <person name="Castinel A."/>
            <person name="Donnadieu C."/>
            <person name="Desvignes T."/>
            <person name="Floi Bucao C."/>
            <person name="Jouanno E."/>
            <person name="Wen M."/>
            <person name="Mejri S."/>
            <person name="Dirks R."/>
            <person name="Jansen H."/>
            <person name="Henkel C."/>
            <person name="Chen W.J."/>
            <person name="Zahm M."/>
            <person name="Cabau C."/>
            <person name="Klopp C."/>
            <person name="Thompson A.W."/>
            <person name="Robinson-Rechavi M."/>
            <person name="Braasch I."/>
            <person name="Lecointre G."/>
            <person name="Bobe J."/>
            <person name="Postlethwait J.H."/>
            <person name="Berthelot C."/>
            <person name="Roest Crollius H."/>
            <person name="Guiguen Y."/>
        </authorList>
    </citation>
    <scope>NUCLEOTIDE SEQUENCE</scope>
    <source>
        <strain evidence="2">Concon-B</strain>
    </source>
</reference>
<organism evidence="2 3">
    <name type="scientific">Conger conger</name>
    <name type="common">Conger eel</name>
    <name type="synonym">Muraena conger</name>
    <dbReference type="NCBI Taxonomy" id="82655"/>
    <lineage>
        <taxon>Eukaryota</taxon>
        <taxon>Metazoa</taxon>
        <taxon>Chordata</taxon>
        <taxon>Craniata</taxon>
        <taxon>Vertebrata</taxon>
        <taxon>Euteleostomi</taxon>
        <taxon>Actinopterygii</taxon>
        <taxon>Neopterygii</taxon>
        <taxon>Teleostei</taxon>
        <taxon>Anguilliformes</taxon>
        <taxon>Congridae</taxon>
        <taxon>Conger</taxon>
    </lineage>
</organism>